<protein>
    <submittedName>
        <fullName evidence="2">Uncharacterized protein</fullName>
    </submittedName>
</protein>
<sequence length="29" mass="3408">MRCFHLQSFSWLFCRTLAEVVCDLSASRT</sequence>
<proteinExistence type="predicted"/>
<accession>A0A0E9QI97</accession>
<evidence type="ECO:0000313" key="2">
    <source>
        <dbReference type="EMBL" id="JAH16509.1"/>
    </source>
</evidence>
<keyword evidence="1" id="KW-0732">Signal</keyword>
<feature type="chain" id="PRO_5002431168" evidence="1">
    <location>
        <begin position="19"/>
        <end position="29"/>
    </location>
</feature>
<dbReference type="AlphaFoldDB" id="A0A0E9QI97"/>
<feature type="signal peptide" evidence="1">
    <location>
        <begin position="1"/>
        <end position="18"/>
    </location>
</feature>
<reference evidence="2" key="1">
    <citation type="submission" date="2014-11" db="EMBL/GenBank/DDBJ databases">
        <authorList>
            <person name="Amaro Gonzalez C."/>
        </authorList>
    </citation>
    <scope>NUCLEOTIDE SEQUENCE</scope>
</reference>
<reference evidence="2" key="2">
    <citation type="journal article" date="2015" name="Fish Shellfish Immunol.">
        <title>Early steps in the European eel (Anguilla anguilla)-Vibrio vulnificus interaction in the gills: Role of the RtxA13 toxin.</title>
        <authorList>
            <person name="Callol A."/>
            <person name="Pajuelo D."/>
            <person name="Ebbesson L."/>
            <person name="Teles M."/>
            <person name="MacKenzie S."/>
            <person name="Amaro C."/>
        </authorList>
    </citation>
    <scope>NUCLEOTIDE SEQUENCE</scope>
</reference>
<name>A0A0E9QI97_ANGAN</name>
<organism evidence="2">
    <name type="scientific">Anguilla anguilla</name>
    <name type="common">European freshwater eel</name>
    <name type="synonym">Muraena anguilla</name>
    <dbReference type="NCBI Taxonomy" id="7936"/>
    <lineage>
        <taxon>Eukaryota</taxon>
        <taxon>Metazoa</taxon>
        <taxon>Chordata</taxon>
        <taxon>Craniata</taxon>
        <taxon>Vertebrata</taxon>
        <taxon>Euteleostomi</taxon>
        <taxon>Actinopterygii</taxon>
        <taxon>Neopterygii</taxon>
        <taxon>Teleostei</taxon>
        <taxon>Anguilliformes</taxon>
        <taxon>Anguillidae</taxon>
        <taxon>Anguilla</taxon>
    </lineage>
</organism>
<dbReference type="EMBL" id="GBXM01092068">
    <property type="protein sequence ID" value="JAH16509.1"/>
    <property type="molecule type" value="Transcribed_RNA"/>
</dbReference>
<evidence type="ECO:0000256" key="1">
    <source>
        <dbReference type="SAM" id="SignalP"/>
    </source>
</evidence>